<keyword evidence="3" id="KW-1185">Reference proteome</keyword>
<feature type="region of interest" description="Disordered" evidence="1">
    <location>
        <begin position="223"/>
        <end position="258"/>
    </location>
</feature>
<organism evidence="2 3">
    <name type="scientific">Pseudoduganella guangdongensis</name>
    <dbReference type="NCBI Taxonomy" id="2692179"/>
    <lineage>
        <taxon>Bacteria</taxon>
        <taxon>Pseudomonadati</taxon>
        <taxon>Pseudomonadota</taxon>
        <taxon>Betaproteobacteria</taxon>
        <taxon>Burkholderiales</taxon>
        <taxon>Oxalobacteraceae</taxon>
        <taxon>Telluria group</taxon>
        <taxon>Pseudoduganella</taxon>
    </lineage>
</organism>
<evidence type="ECO:0000313" key="2">
    <source>
        <dbReference type="EMBL" id="MYN04488.1"/>
    </source>
</evidence>
<feature type="compositionally biased region" description="Basic and acidic residues" evidence="1">
    <location>
        <begin position="242"/>
        <end position="256"/>
    </location>
</feature>
<proteinExistence type="predicted"/>
<dbReference type="CDD" id="cd20746">
    <property type="entry name" value="FIX_Ntox15_NUC_DUF4112_RhsA-like"/>
    <property type="match status" value="1"/>
</dbReference>
<dbReference type="Proteomes" id="UP000448575">
    <property type="component" value="Unassembled WGS sequence"/>
</dbReference>
<dbReference type="RefSeq" id="WP_161027450.1">
    <property type="nucleotide sequence ID" value="NZ_WWCJ01000017.1"/>
</dbReference>
<sequence>MSIIDDCVQFLEDLILGDFNEEQMVSAQVIGGLISLIPVVDQVMDVRDISGCLYNINKHGGMSKATLDQKITLGFAAFGVIPEVGSAFKTVFKPLYKERKALKGAFNGGVAMVERMLGVKKGGAVKWVRALDWAGNTQAAIIKANFALESSIQMLEYIAAGHWWCPDHLEQLARDVIPSIKSLRGKLAAPIREAAAEIKKFLEELLGEHAAAVALALAQNAATTPRGGHGGPTRNNAVTPRAARDRRHEVVAEKPRTQGKVSASKAVTVTQRLAYEGYKALNFAAKGLMGEHIVDHYVIEKMNWGLDWNVHDTIDVGSSRKAGWQNDFRKINDNQTPLYLCTPSKHVLQAGIDSVWFTNRAKSQQYAIVEAKANMNPAADLLSMLGEAKSLSASSAVNTPPPAKGGKKAQTEMVLQMSKKWVDDRIRKDFFRLETKMYRNYSRHVFLVTPIQAAEHTEVMTKILSEGLVDNPRAAQRYAEQHAEHNIQRAFTAQDIDAAEARYIKSGKPKRSTKPRKPKK</sequence>
<dbReference type="EMBL" id="WWCJ01000017">
    <property type="protein sequence ID" value="MYN04488.1"/>
    <property type="molecule type" value="Genomic_DNA"/>
</dbReference>
<dbReference type="AlphaFoldDB" id="A0A6N9HLG2"/>
<evidence type="ECO:0000313" key="3">
    <source>
        <dbReference type="Proteomes" id="UP000448575"/>
    </source>
</evidence>
<comment type="caution">
    <text evidence="2">The sequence shown here is derived from an EMBL/GenBank/DDBJ whole genome shotgun (WGS) entry which is preliminary data.</text>
</comment>
<evidence type="ECO:0000256" key="1">
    <source>
        <dbReference type="SAM" id="MobiDB-lite"/>
    </source>
</evidence>
<accession>A0A6N9HLG2</accession>
<gene>
    <name evidence="2" type="ORF">GTP41_20560</name>
</gene>
<protein>
    <submittedName>
        <fullName evidence="2">Uncharacterized protein</fullName>
    </submittedName>
</protein>
<reference evidence="2 3" key="1">
    <citation type="submission" date="2019-12" db="EMBL/GenBank/DDBJ databases">
        <title>Novel species isolated from a subtropical stream in China.</title>
        <authorList>
            <person name="Lu H."/>
        </authorList>
    </citation>
    <scope>NUCLEOTIDE SEQUENCE [LARGE SCALE GENOMIC DNA]</scope>
    <source>
        <strain evidence="2 3">DS3</strain>
    </source>
</reference>
<name>A0A6N9HLG2_9BURK</name>
<dbReference type="InterPro" id="IPR049802">
    <property type="entry name" value="RhsC-like_FIX"/>
</dbReference>